<evidence type="ECO:0000313" key="2">
    <source>
        <dbReference type="EMBL" id="OBZ97054.1"/>
    </source>
</evidence>
<dbReference type="EMBL" id="LGLV01000004">
    <property type="protein sequence ID" value="OBZ97054.1"/>
    <property type="molecule type" value="Genomic_DNA"/>
</dbReference>
<evidence type="ECO:0000256" key="1">
    <source>
        <dbReference type="SAM" id="SignalP"/>
    </source>
</evidence>
<accession>A0A1C7PBI0</accession>
<dbReference type="Proteomes" id="UP000093111">
    <property type="component" value="Unassembled WGS sequence"/>
</dbReference>
<dbReference type="RefSeq" id="WP_068952236.1">
    <property type="nucleotide sequence ID" value="NZ_LGLV01000004.1"/>
</dbReference>
<organism evidence="2 3">
    <name type="scientific">Pararhizobium polonicum</name>
    <dbReference type="NCBI Taxonomy" id="1612624"/>
    <lineage>
        <taxon>Bacteria</taxon>
        <taxon>Pseudomonadati</taxon>
        <taxon>Pseudomonadota</taxon>
        <taxon>Alphaproteobacteria</taxon>
        <taxon>Hyphomicrobiales</taxon>
        <taxon>Rhizobiaceae</taxon>
        <taxon>Rhizobium/Agrobacterium group</taxon>
        <taxon>Pararhizobium</taxon>
    </lineage>
</organism>
<dbReference type="Gene3D" id="3.10.620.30">
    <property type="match status" value="1"/>
</dbReference>
<reference evidence="2 3" key="1">
    <citation type="journal article" date="2016" name="Syst. Appl. Microbiol.">
        <title>Pararhizobium polonicum sp. nov. isolated from tumors on stone fruit rootstocks.</title>
        <authorList>
            <person name="Pulawska J."/>
            <person name="Kuzmanovic N."/>
            <person name="Willems A."/>
            <person name="Pothier J.F."/>
        </authorList>
    </citation>
    <scope>NUCLEOTIDE SEQUENCE [LARGE SCALE GENOMIC DNA]</scope>
    <source>
        <strain evidence="2 3">F5.1</strain>
    </source>
</reference>
<keyword evidence="1" id="KW-0732">Signal</keyword>
<evidence type="ECO:0000313" key="3">
    <source>
        <dbReference type="Proteomes" id="UP000093111"/>
    </source>
</evidence>
<feature type="chain" id="PRO_5008890459" evidence="1">
    <location>
        <begin position="24"/>
        <end position="207"/>
    </location>
</feature>
<dbReference type="STRING" id="1612624.ADU59_05050"/>
<dbReference type="PANTHER" id="PTHR39327:SF1">
    <property type="entry name" value="BLR5470 PROTEIN"/>
    <property type="match status" value="1"/>
</dbReference>
<dbReference type="Pfam" id="PF06035">
    <property type="entry name" value="Peptidase_C93"/>
    <property type="match status" value="1"/>
</dbReference>
<comment type="caution">
    <text evidence="2">The sequence shown here is derived from an EMBL/GenBank/DDBJ whole genome shotgun (WGS) entry which is preliminary data.</text>
</comment>
<feature type="signal peptide" evidence="1">
    <location>
        <begin position="1"/>
        <end position="23"/>
    </location>
</feature>
<dbReference type="OrthoDB" id="7206808at2"/>
<keyword evidence="3" id="KW-1185">Reference proteome</keyword>
<dbReference type="PANTHER" id="PTHR39327">
    <property type="match status" value="1"/>
</dbReference>
<dbReference type="InterPro" id="IPR010319">
    <property type="entry name" value="Transglutaminase-like_Cys_pept"/>
</dbReference>
<gene>
    <name evidence="2" type="ORF">ADU59_05050</name>
</gene>
<sequence>MAQLTGIRKVVVALAAVFASAGAAIPAPTVTALSMQTGAITSQPIGHYEFCQTHRAECEIKSKSTVAPRVTDFGWSVIRQVNLTVNREITPMTDMELYGKEEVWAYPDAGAGDCEDFVLLKRKRLMEKGFSPSDLLITVVRKPDGEGHAVLTVRTAQGDFILDNLDNEVKLWTKTPYRFLKRQATFNTGRWVTIENGAEVLVGSVGN</sequence>
<dbReference type="PATRIC" id="fig|1612624.7.peg.1055"/>
<protein>
    <submittedName>
        <fullName evidence="2">Transglutaminase</fullName>
    </submittedName>
</protein>
<proteinExistence type="predicted"/>
<name>A0A1C7PBI0_9HYPH</name>
<dbReference type="AlphaFoldDB" id="A0A1C7PBI0"/>